<dbReference type="Proteomes" id="UP000030755">
    <property type="component" value="Unassembled WGS sequence"/>
</dbReference>
<organism evidence="2 3">
    <name type="scientific">Rozella allomycis (strain CSF55)</name>
    <dbReference type="NCBI Taxonomy" id="988480"/>
    <lineage>
        <taxon>Eukaryota</taxon>
        <taxon>Fungi</taxon>
        <taxon>Fungi incertae sedis</taxon>
        <taxon>Cryptomycota</taxon>
        <taxon>Cryptomycota incertae sedis</taxon>
        <taxon>Rozella</taxon>
    </lineage>
</organism>
<dbReference type="HOGENOM" id="CLU_1611725_0_0_1"/>
<proteinExistence type="predicted"/>
<protein>
    <submittedName>
        <fullName evidence="2">Uncharacterized protein</fullName>
    </submittedName>
</protein>
<accession>A0A075AZ39</accession>
<dbReference type="EMBL" id="KE560823">
    <property type="protein sequence ID" value="EPZ35527.1"/>
    <property type="molecule type" value="Genomic_DNA"/>
</dbReference>
<keyword evidence="3" id="KW-1185">Reference proteome</keyword>
<evidence type="ECO:0000313" key="2">
    <source>
        <dbReference type="EMBL" id="EPZ35527.1"/>
    </source>
</evidence>
<evidence type="ECO:0000256" key="1">
    <source>
        <dbReference type="SAM" id="Phobius"/>
    </source>
</evidence>
<dbReference type="AlphaFoldDB" id="A0A075AZ39"/>
<sequence length="165" mass="18581">MFFNGTVIKNPIDNLKALNTALEFLILGITAFVSFFVFIAVSILFGVQLSIVLSNKTNIEKLEENSVRAACKPKYPFDLGWKKNIFSVMGESVMEWIFTGSPKGDGYSFETNNGDSNWPPHLEDDFSDCESEECDLKSKAKKYNVDALIDEDGELCIRIPNYKID</sequence>
<name>A0A075AZ39_ROZAC</name>
<reference evidence="2 3" key="1">
    <citation type="journal article" date="2013" name="Curr. Biol.">
        <title>Shared signatures of parasitism and phylogenomics unite Cryptomycota and microsporidia.</title>
        <authorList>
            <person name="James T.Y."/>
            <person name="Pelin A."/>
            <person name="Bonen L."/>
            <person name="Ahrendt S."/>
            <person name="Sain D."/>
            <person name="Corradi N."/>
            <person name="Stajich J.E."/>
        </authorList>
    </citation>
    <scope>NUCLEOTIDE SEQUENCE [LARGE SCALE GENOMIC DNA]</scope>
    <source>
        <strain evidence="2 3">CSF55</strain>
    </source>
</reference>
<keyword evidence="1" id="KW-0472">Membrane</keyword>
<keyword evidence="1" id="KW-1133">Transmembrane helix</keyword>
<gene>
    <name evidence="2" type="ORF">O9G_003960</name>
</gene>
<evidence type="ECO:0000313" key="3">
    <source>
        <dbReference type="Proteomes" id="UP000030755"/>
    </source>
</evidence>
<dbReference type="OrthoDB" id="331948at2759"/>
<keyword evidence="1" id="KW-0812">Transmembrane</keyword>
<feature type="transmembrane region" description="Helical" evidence="1">
    <location>
        <begin position="24"/>
        <end position="47"/>
    </location>
</feature>